<reference evidence="1" key="1">
    <citation type="journal article" date="2023" name="G3 (Bethesda)">
        <title>A reference genome for the long-term kleptoplast-retaining sea slug Elysia crispata morphotype clarki.</title>
        <authorList>
            <person name="Eastman K.E."/>
            <person name="Pendleton A.L."/>
            <person name="Shaikh M.A."/>
            <person name="Suttiyut T."/>
            <person name="Ogas R."/>
            <person name="Tomko P."/>
            <person name="Gavelis G."/>
            <person name="Widhalm J.R."/>
            <person name="Wisecaver J.H."/>
        </authorList>
    </citation>
    <scope>NUCLEOTIDE SEQUENCE</scope>
    <source>
        <strain evidence="1">ECLA1</strain>
    </source>
</reference>
<evidence type="ECO:0000313" key="2">
    <source>
        <dbReference type="Proteomes" id="UP001283361"/>
    </source>
</evidence>
<sequence length="85" mass="9608">MLHPAYKFCPMQLTILPAPSLVISRSSMDGLKTELYPQPDNRLSPRGELSKVKHEDYQVDTGGAGTNTFKHIVISKILCQYFRMP</sequence>
<gene>
    <name evidence="1" type="ORF">RRG08_062622</name>
</gene>
<dbReference type="Proteomes" id="UP001283361">
    <property type="component" value="Unassembled WGS sequence"/>
</dbReference>
<dbReference type="AlphaFoldDB" id="A0AAE0YYW1"/>
<accession>A0AAE0YYW1</accession>
<comment type="caution">
    <text evidence="1">The sequence shown here is derived from an EMBL/GenBank/DDBJ whole genome shotgun (WGS) entry which is preliminary data.</text>
</comment>
<name>A0AAE0YYW1_9GAST</name>
<organism evidence="1 2">
    <name type="scientific">Elysia crispata</name>
    <name type="common">lettuce slug</name>
    <dbReference type="NCBI Taxonomy" id="231223"/>
    <lineage>
        <taxon>Eukaryota</taxon>
        <taxon>Metazoa</taxon>
        <taxon>Spiralia</taxon>
        <taxon>Lophotrochozoa</taxon>
        <taxon>Mollusca</taxon>
        <taxon>Gastropoda</taxon>
        <taxon>Heterobranchia</taxon>
        <taxon>Euthyneura</taxon>
        <taxon>Panpulmonata</taxon>
        <taxon>Sacoglossa</taxon>
        <taxon>Placobranchoidea</taxon>
        <taxon>Plakobranchidae</taxon>
        <taxon>Elysia</taxon>
    </lineage>
</organism>
<dbReference type="EMBL" id="JAWDGP010005120">
    <property type="protein sequence ID" value="KAK3759475.1"/>
    <property type="molecule type" value="Genomic_DNA"/>
</dbReference>
<evidence type="ECO:0000313" key="1">
    <source>
        <dbReference type="EMBL" id="KAK3759475.1"/>
    </source>
</evidence>
<protein>
    <submittedName>
        <fullName evidence="1">Uncharacterized protein</fullName>
    </submittedName>
</protein>
<keyword evidence="2" id="KW-1185">Reference proteome</keyword>
<proteinExistence type="predicted"/>